<evidence type="ECO:0000256" key="4">
    <source>
        <dbReference type="ARBA" id="ARBA00023002"/>
    </source>
</evidence>
<evidence type="ECO:0000313" key="7">
    <source>
        <dbReference type="Proteomes" id="UP001320420"/>
    </source>
</evidence>
<dbReference type="InterPro" id="IPR016169">
    <property type="entry name" value="FAD-bd_PCMH_sub2"/>
</dbReference>
<dbReference type="GO" id="GO:0050660">
    <property type="term" value="F:flavin adenine dinucleotide binding"/>
    <property type="evidence" value="ECO:0007669"/>
    <property type="project" value="InterPro"/>
</dbReference>
<evidence type="ECO:0000256" key="1">
    <source>
        <dbReference type="ARBA" id="ARBA00005466"/>
    </source>
</evidence>
<dbReference type="AlphaFoldDB" id="A0AAN9YNK4"/>
<dbReference type="Proteomes" id="UP001320420">
    <property type="component" value="Unassembled WGS sequence"/>
</dbReference>
<dbReference type="Gene3D" id="3.30.465.10">
    <property type="match status" value="2"/>
</dbReference>
<evidence type="ECO:0000313" key="6">
    <source>
        <dbReference type="EMBL" id="KAK7752658.1"/>
    </source>
</evidence>
<keyword evidence="7" id="KW-1185">Reference proteome</keyword>
<dbReference type="Pfam" id="PF01565">
    <property type="entry name" value="FAD_binding_4"/>
    <property type="match status" value="1"/>
</dbReference>
<dbReference type="GO" id="GO:0016491">
    <property type="term" value="F:oxidoreductase activity"/>
    <property type="evidence" value="ECO:0007669"/>
    <property type="project" value="UniProtKB-KW"/>
</dbReference>
<name>A0AAN9YNK4_9PEZI</name>
<keyword evidence="3" id="KW-0274">FAD</keyword>
<dbReference type="PANTHER" id="PTHR42973">
    <property type="entry name" value="BINDING OXIDOREDUCTASE, PUTATIVE (AFU_ORTHOLOGUE AFUA_1G17690)-RELATED"/>
    <property type="match status" value="1"/>
</dbReference>
<dbReference type="InterPro" id="IPR036318">
    <property type="entry name" value="FAD-bd_PCMH-like_sf"/>
</dbReference>
<dbReference type="PANTHER" id="PTHR42973:SF13">
    <property type="entry name" value="FAD-BINDING PCMH-TYPE DOMAIN-CONTAINING PROTEIN"/>
    <property type="match status" value="1"/>
</dbReference>
<dbReference type="SUPFAM" id="SSF56176">
    <property type="entry name" value="FAD-binding/transporter-associated domain-like"/>
    <property type="match status" value="1"/>
</dbReference>
<gene>
    <name evidence="6" type="ORF">SLS62_005427</name>
</gene>
<sequence length="218" mass="23599">MQTISLRAIRKTGSKFTIRSSGHHSNAGFTSVDKSGVVIDVRNLKSMSVSDNNVVHVGAGCTFGEIYDFVEKNDLSVMGVRNLDVSPSGFLLGGNIMHANAKENADLYFVLKGGGPNYGIVTRFDLQAYPMIQTQYTVNLYDPSDYVNILQATVDVQEAMEKDPKIGLFVNFQSAYVAVGLLYADSPAERPGAFEPFFGLKSLIQAGVPTTNGTIKSL</sequence>
<keyword evidence="2" id="KW-0285">Flavoprotein</keyword>
<dbReference type="EMBL" id="JAKJXP020000036">
    <property type="protein sequence ID" value="KAK7752658.1"/>
    <property type="molecule type" value="Genomic_DNA"/>
</dbReference>
<keyword evidence="4" id="KW-0560">Oxidoreductase</keyword>
<comment type="caution">
    <text evidence="6">The sequence shown here is derived from an EMBL/GenBank/DDBJ whole genome shotgun (WGS) entry which is preliminary data.</text>
</comment>
<evidence type="ECO:0000256" key="2">
    <source>
        <dbReference type="ARBA" id="ARBA00022630"/>
    </source>
</evidence>
<accession>A0AAN9YNK4</accession>
<dbReference type="Gene3D" id="3.40.462.20">
    <property type="match status" value="1"/>
</dbReference>
<evidence type="ECO:0000256" key="3">
    <source>
        <dbReference type="ARBA" id="ARBA00022827"/>
    </source>
</evidence>
<dbReference type="InterPro" id="IPR050416">
    <property type="entry name" value="FAD-linked_Oxidoreductase"/>
</dbReference>
<feature type="domain" description="FAD linked oxidase N-terminal" evidence="5">
    <location>
        <begin position="6"/>
        <end position="97"/>
    </location>
</feature>
<dbReference type="InterPro" id="IPR006094">
    <property type="entry name" value="Oxid_FAD_bind_N"/>
</dbReference>
<comment type="similarity">
    <text evidence="1">Belongs to the oxygen-dependent FAD-linked oxidoreductase family.</text>
</comment>
<evidence type="ECO:0000259" key="5">
    <source>
        <dbReference type="Pfam" id="PF01565"/>
    </source>
</evidence>
<proteinExistence type="inferred from homology"/>
<reference evidence="6 7" key="1">
    <citation type="submission" date="2024-02" db="EMBL/GenBank/DDBJ databases">
        <title>De novo assembly and annotation of 12 fungi associated with fruit tree decline syndrome in Ontario, Canada.</title>
        <authorList>
            <person name="Sulman M."/>
            <person name="Ellouze W."/>
            <person name="Ilyukhin E."/>
        </authorList>
    </citation>
    <scope>NUCLEOTIDE SEQUENCE [LARGE SCALE GENOMIC DNA]</scope>
    <source>
        <strain evidence="6 7">M11/M66-122</strain>
    </source>
</reference>
<organism evidence="6 7">
    <name type="scientific">Diatrype stigma</name>
    <dbReference type="NCBI Taxonomy" id="117547"/>
    <lineage>
        <taxon>Eukaryota</taxon>
        <taxon>Fungi</taxon>
        <taxon>Dikarya</taxon>
        <taxon>Ascomycota</taxon>
        <taxon>Pezizomycotina</taxon>
        <taxon>Sordariomycetes</taxon>
        <taxon>Xylariomycetidae</taxon>
        <taxon>Xylariales</taxon>
        <taxon>Diatrypaceae</taxon>
        <taxon>Diatrype</taxon>
    </lineage>
</organism>
<protein>
    <recommendedName>
        <fullName evidence="5">FAD linked oxidase N-terminal domain-containing protein</fullName>
    </recommendedName>
</protein>